<sequence>MSFHRSDSIAEVYGSASRRDAALRVSGMTRNERFVRSERDRRRYYGGDDSDREVKRKTDADVLRENFEFLREDDDVPLEEMSYEEKLARKHYDRMFKEYAIANLSRYRDGLLGLRWCTEEEVRTGKGSQVCGEERCRRSNGLLTFEVPFSYEEKRTKKTTLVKLSLCSKHSRRLRKVLKSEKNGPDQSKRRKKEENTKSPPDD</sequence>
<evidence type="ECO:0008006" key="4">
    <source>
        <dbReference type="Google" id="ProtNLM"/>
    </source>
</evidence>
<dbReference type="Proteomes" id="UP001157974">
    <property type="component" value="Unassembled WGS sequence"/>
</dbReference>
<dbReference type="EMBL" id="JAMWBK010000003">
    <property type="protein sequence ID" value="KAJ8906338.1"/>
    <property type="molecule type" value="Genomic_DNA"/>
</dbReference>
<feature type="compositionally biased region" description="Basic and acidic residues" evidence="1">
    <location>
        <begin position="178"/>
        <end position="203"/>
    </location>
</feature>
<accession>A0AAV8UYW3</accession>
<keyword evidence="3" id="KW-1185">Reference proteome</keyword>
<feature type="region of interest" description="Disordered" evidence="1">
    <location>
        <begin position="173"/>
        <end position="203"/>
    </location>
</feature>
<protein>
    <recommendedName>
        <fullName evidence="4">Protein FRA10AC1</fullName>
    </recommendedName>
</protein>
<comment type="caution">
    <text evidence="2">The sequence shown here is derived from an EMBL/GenBank/DDBJ whole genome shotgun (WGS) entry which is preliminary data.</text>
</comment>
<organism evidence="2 3">
    <name type="scientific">Rhodosorus marinus</name>
    <dbReference type="NCBI Taxonomy" id="101924"/>
    <lineage>
        <taxon>Eukaryota</taxon>
        <taxon>Rhodophyta</taxon>
        <taxon>Stylonematophyceae</taxon>
        <taxon>Stylonematales</taxon>
        <taxon>Stylonemataceae</taxon>
        <taxon>Rhodosorus</taxon>
    </lineage>
</organism>
<proteinExistence type="predicted"/>
<reference evidence="2 3" key="1">
    <citation type="journal article" date="2023" name="Nat. Commun.">
        <title>Origin of minicircular mitochondrial genomes in red algae.</title>
        <authorList>
            <person name="Lee Y."/>
            <person name="Cho C.H."/>
            <person name="Lee Y.M."/>
            <person name="Park S.I."/>
            <person name="Yang J.H."/>
            <person name="West J.A."/>
            <person name="Bhattacharya D."/>
            <person name="Yoon H.S."/>
        </authorList>
    </citation>
    <scope>NUCLEOTIDE SEQUENCE [LARGE SCALE GENOMIC DNA]</scope>
    <source>
        <strain evidence="2 3">CCMP1338</strain>
        <tissue evidence="2">Whole cell</tissue>
    </source>
</reference>
<evidence type="ECO:0000313" key="2">
    <source>
        <dbReference type="EMBL" id="KAJ8906338.1"/>
    </source>
</evidence>
<name>A0AAV8UYW3_9RHOD</name>
<dbReference type="InterPro" id="IPR019129">
    <property type="entry name" value="Folate-sensitive_fs_Fra10Ac1"/>
</dbReference>
<dbReference type="AlphaFoldDB" id="A0AAV8UYW3"/>
<evidence type="ECO:0000256" key="1">
    <source>
        <dbReference type="SAM" id="MobiDB-lite"/>
    </source>
</evidence>
<dbReference type="Pfam" id="PF09725">
    <property type="entry name" value="Fra10Ac1"/>
    <property type="match status" value="1"/>
</dbReference>
<gene>
    <name evidence="2" type="ORF">NDN08_002831</name>
</gene>
<evidence type="ECO:0000313" key="3">
    <source>
        <dbReference type="Proteomes" id="UP001157974"/>
    </source>
</evidence>